<dbReference type="EnsemblPlants" id="Zm00001eb000530_T001">
    <property type="protein sequence ID" value="Zm00001eb000530_P001"/>
    <property type="gene ID" value="Zm00001eb000530"/>
</dbReference>
<reference evidence="2" key="2">
    <citation type="submission" date="2019-07" db="EMBL/GenBank/DDBJ databases">
        <authorList>
            <person name="Seetharam A."/>
            <person name="Woodhouse M."/>
            <person name="Cannon E."/>
        </authorList>
    </citation>
    <scope>NUCLEOTIDE SEQUENCE [LARGE SCALE GENOMIC DNA]</scope>
    <source>
        <strain evidence="2">cv. B73</strain>
    </source>
</reference>
<reference evidence="2" key="3">
    <citation type="submission" date="2021-05" db="UniProtKB">
        <authorList>
            <consortium name="EnsemblPlants"/>
        </authorList>
    </citation>
    <scope>IDENTIFICATION</scope>
    <source>
        <strain evidence="2">cv. B73</strain>
    </source>
</reference>
<name>A0A804LBZ8_MAIZE</name>
<accession>A0A804LBZ8</accession>
<keyword evidence="3" id="KW-1185">Reference proteome</keyword>
<dbReference type="Gramene" id="Zm00001eb000530_T001">
    <property type="protein sequence ID" value="Zm00001eb000530_P001"/>
    <property type="gene ID" value="Zm00001eb000530"/>
</dbReference>
<feature type="region of interest" description="Disordered" evidence="1">
    <location>
        <begin position="73"/>
        <end position="105"/>
    </location>
</feature>
<dbReference type="InParanoid" id="A0A804LBZ8"/>
<protein>
    <submittedName>
        <fullName evidence="2">Uncharacterized protein</fullName>
    </submittedName>
</protein>
<evidence type="ECO:0000313" key="2">
    <source>
        <dbReference type="EnsemblPlants" id="Zm00001eb000530_P001"/>
    </source>
</evidence>
<dbReference type="AlphaFoldDB" id="A0A804LBZ8"/>
<feature type="compositionally biased region" description="Gly residues" evidence="1">
    <location>
        <begin position="94"/>
        <end position="105"/>
    </location>
</feature>
<reference evidence="3" key="1">
    <citation type="submission" date="2015-12" db="EMBL/GenBank/DDBJ databases">
        <title>Update maize B73 reference genome by single molecule sequencing technologies.</title>
        <authorList>
            <consortium name="Maize Genome Sequencing Project"/>
            <person name="Ware D."/>
        </authorList>
    </citation>
    <scope>NUCLEOTIDE SEQUENCE [LARGE SCALE GENOMIC DNA]</scope>
    <source>
        <strain evidence="3">cv. B73</strain>
    </source>
</reference>
<evidence type="ECO:0000313" key="3">
    <source>
        <dbReference type="Proteomes" id="UP000007305"/>
    </source>
</evidence>
<organism evidence="2 3">
    <name type="scientific">Zea mays</name>
    <name type="common">Maize</name>
    <dbReference type="NCBI Taxonomy" id="4577"/>
    <lineage>
        <taxon>Eukaryota</taxon>
        <taxon>Viridiplantae</taxon>
        <taxon>Streptophyta</taxon>
        <taxon>Embryophyta</taxon>
        <taxon>Tracheophyta</taxon>
        <taxon>Spermatophyta</taxon>
        <taxon>Magnoliopsida</taxon>
        <taxon>Liliopsida</taxon>
        <taxon>Poales</taxon>
        <taxon>Poaceae</taxon>
        <taxon>PACMAD clade</taxon>
        <taxon>Panicoideae</taxon>
        <taxon>Andropogonodae</taxon>
        <taxon>Andropogoneae</taxon>
        <taxon>Tripsacinae</taxon>
        <taxon>Zea</taxon>
    </lineage>
</organism>
<dbReference type="Proteomes" id="UP000007305">
    <property type="component" value="Chromosome 1"/>
</dbReference>
<evidence type="ECO:0000256" key="1">
    <source>
        <dbReference type="SAM" id="MobiDB-lite"/>
    </source>
</evidence>
<proteinExistence type="predicted"/>
<sequence>MNHVQQSSTQESPSIVILGAKEWEMELLAIWQRGFYKVCALLGMGTEGAGGGVYRRAICKVVLEVRNGGDGVGATRQQVQRRGRGPGVADDDGGGGCAAKGGGRR</sequence>